<evidence type="ECO:0000313" key="7">
    <source>
        <dbReference type="EMBL" id="OOF93301.1"/>
    </source>
</evidence>
<feature type="transmembrane region" description="Helical" evidence="6">
    <location>
        <begin position="210"/>
        <end position="232"/>
    </location>
</feature>
<sequence>MLDGNQLNWFTTYFNIGIIVGAPFFTPALTVLKPRYLLPSLTMCWSFFVLFMYKAQSAKAIYILRFFAGFFEAGALPGAFYIVHISLFSRFKSWYRKSEIGRRSAIYWFPSIGGSMFSGYIQAGLHANMNGTLGLASWRWVFIFDFILGIPVALFGFFCCPGTMTGLYPHNSCLLEQGLAIQRIADEERDAISFKWDLSAFKRVSTSWQLYTFCLTWGIMELSCGVSLSRWMTLYLKSLKVDGRPKYSIEKINSLPTVMGCVEMVWLLVSSTVADKSQNRAIVIVCLAAVQLFGYIVFLVWSNNDAFMMAVYYLASAYGGIPPLIGAWLNSSCGGDQQLRAISTALMISIGYAVETVAQQEMFPTSQAPRFQGTHGYVFGIVWIAVLIAWCALRLPLVERHFTKRKARSGVSRPSSC</sequence>
<protein>
    <recommendedName>
        <fullName evidence="9">Major facilitator superfamily (MFS) profile domain-containing protein</fullName>
    </recommendedName>
</protein>
<evidence type="ECO:0000256" key="1">
    <source>
        <dbReference type="ARBA" id="ARBA00004141"/>
    </source>
</evidence>
<feature type="transmembrane region" description="Helical" evidence="6">
    <location>
        <begin position="61"/>
        <end position="84"/>
    </location>
</feature>
<dbReference type="SUPFAM" id="SSF103473">
    <property type="entry name" value="MFS general substrate transporter"/>
    <property type="match status" value="1"/>
</dbReference>
<feature type="transmembrane region" description="Helical" evidence="6">
    <location>
        <begin position="12"/>
        <end position="29"/>
    </location>
</feature>
<dbReference type="InterPro" id="IPR036259">
    <property type="entry name" value="MFS_trans_sf"/>
</dbReference>
<name>A0A1R3RFN5_ASPC5</name>
<dbReference type="GO" id="GO:0022857">
    <property type="term" value="F:transmembrane transporter activity"/>
    <property type="evidence" value="ECO:0007669"/>
    <property type="project" value="InterPro"/>
</dbReference>
<evidence type="ECO:0000256" key="2">
    <source>
        <dbReference type="ARBA" id="ARBA00022448"/>
    </source>
</evidence>
<evidence type="ECO:0000256" key="6">
    <source>
        <dbReference type="SAM" id="Phobius"/>
    </source>
</evidence>
<keyword evidence="2" id="KW-0813">Transport</keyword>
<feature type="transmembrane region" description="Helical" evidence="6">
    <location>
        <begin position="252"/>
        <end position="269"/>
    </location>
</feature>
<evidence type="ECO:0000256" key="3">
    <source>
        <dbReference type="ARBA" id="ARBA00022692"/>
    </source>
</evidence>
<feature type="transmembrane region" description="Helical" evidence="6">
    <location>
        <begin position="341"/>
        <end position="358"/>
    </location>
</feature>
<dbReference type="Gene3D" id="1.20.1250.20">
    <property type="entry name" value="MFS general substrate transporter like domains"/>
    <property type="match status" value="1"/>
</dbReference>
<dbReference type="Proteomes" id="UP000188318">
    <property type="component" value="Unassembled WGS sequence"/>
</dbReference>
<dbReference type="GO" id="GO:0016020">
    <property type="term" value="C:membrane"/>
    <property type="evidence" value="ECO:0007669"/>
    <property type="project" value="UniProtKB-SubCell"/>
</dbReference>
<evidence type="ECO:0000313" key="8">
    <source>
        <dbReference type="Proteomes" id="UP000188318"/>
    </source>
</evidence>
<accession>A0A1R3RFN5</accession>
<keyword evidence="3 6" id="KW-0812">Transmembrane</keyword>
<dbReference type="PANTHER" id="PTHR43791:SF39">
    <property type="entry name" value="TRANSPORTER LIZ1_SEO1, PUTATIVE (AFU_ORTHOLOGUE AFUA_3G00980)-RELATED"/>
    <property type="match status" value="1"/>
</dbReference>
<dbReference type="AlphaFoldDB" id="A0A1R3RFN5"/>
<feature type="transmembrane region" description="Helical" evidence="6">
    <location>
        <begin position="36"/>
        <end position="55"/>
    </location>
</feature>
<feature type="transmembrane region" description="Helical" evidence="6">
    <location>
        <begin position="137"/>
        <end position="160"/>
    </location>
</feature>
<keyword evidence="4 6" id="KW-1133">Transmembrane helix</keyword>
<dbReference type="InterPro" id="IPR011701">
    <property type="entry name" value="MFS"/>
</dbReference>
<keyword evidence="8" id="KW-1185">Reference proteome</keyword>
<dbReference type="EMBL" id="KV907504">
    <property type="protein sequence ID" value="OOF93301.1"/>
    <property type="molecule type" value="Genomic_DNA"/>
</dbReference>
<comment type="subcellular location">
    <subcellularLocation>
        <location evidence="1">Membrane</location>
        <topology evidence="1">Multi-pass membrane protein</topology>
    </subcellularLocation>
</comment>
<gene>
    <name evidence="7" type="ORF">ASPCADRAFT_53414</name>
</gene>
<evidence type="ECO:0000256" key="5">
    <source>
        <dbReference type="ARBA" id="ARBA00023136"/>
    </source>
</evidence>
<feature type="transmembrane region" description="Helical" evidence="6">
    <location>
        <begin position="307"/>
        <end position="329"/>
    </location>
</feature>
<dbReference type="PANTHER" id="PTHR43791">
    <property type="entry name" value="PERMEASE-RELATED"/>
    <property type="match status" value="1"/>
</dbReference>
<organism evidence="7 8">
    <name type="scientific">Aspergillus carbonarius (strain ITEM 5010)</name>
    <dbReference type="NCBI Taxonomy" id="602072"/>
    <lineage>
        <taxon>Eukaryota</taxon>
        <taxon>Fungi</taxon>
        <taxon>Dikarya</taxon>
        <taxon>Ascomycota</taxon>
        <taxon>Pezizomycotina</taxon>
        <taxon>Eurotiomycetes</taxon>
        <taxon>Eurotiomycetidae</taxon>
        <taxon>Eurotiales</taxon>
        <taxon>Aspergillaceae</taxon>
        <taxon>Aspergillus</taxon>
        <taxon>Aspergillus subgen. Circumdati</taxon>
    </lineage>
</organism>
<feature type="transmembrane region" description="Helical" evidence="6">
    <location>
        <begin position="281"/>
        <end position="301"/>
    </location>
</feature>
<feature type="transmembrane region" description="Helical" evidence="6">
    <location>
        <begin position="105"/>
        <end position="125"/>
    </location>
</feature>
<dbReference type="OMA" id="VNLQRWM"/>
<evidence type="ECO:0008006" key="9">
    <source>
        <dbReference type="Google" id="ProtNLM"/>
    </source>
</evidence>
<evidence type="ECO:0000256" key="4">
    <source>
        <dbReference type="ARBA" id="ARBA00022989"/>
    </source>
</evidence>
<feature type="transmembrane region" description="Helical" evidence="6">
    <location>
        <begin position="378"/>
        <end position="398"/>
    </location>
</feature>
<dbReference type="STRING" id="602072.A0A1R3RFN5"/>
<proteinExistence type="predicted"/>
<dbReference type="OrthoDB" id="3639251at2759"/>
<dbReference type="VEuPathDB" id="FungiDB:ASPCADRAFT_53414"/>
<keyword evidence="5 6" id="KW-0472">Membrane</keyword>
<dbReference type="Pfam" id="PF07690">
    <property type="entry name" value="MFS_1"/>
    <property type="match status" value="1"/>
</dbReference>
<reference evidence="8" key="1">
    <citation type="journal article" date="2017" name="Genome Biol.">
        <title>Comparative genomics reveals high biological diversity and specific adaptations in the industrially and medically important fungal genus Aspergillus.</title>
        <authorList>
            <person name="de Vries R.P."/>
            <person name="Riley R."/>
            <person name="Wiebenga A."/>
            <person name="Aguilar-Osorio G."/>
            <person name="Amillis S."/>
            <person name="Uchima C.A."/>
            <person name="Anderluh G."/>
            <person name="Asadollahi M."/>
            <person name="Askin M."/>
            <person name="Barry K."/>
            <person name="Battaglia E."/>
            <person name="Bayram O."/>
            <person name="Benocci T."/>
            <person name="Braus-Stromeyer S.A."/>
            <person name="Caldana C."/>
            <person name="Canovas D."/>
            <person name="Cerqueira G.C."/>
            <person name="Chen F."/>
            <person name="Chen W."/>
            <person name="Choi C."/>
            <person name="Clum A."/>
            <person name="Dos Santos R.A."/>
            <person name="Damasio A.R."/>
            <person name="Diallinas G."/>
            <person name="Emri T."/>
            <person name="Fekete E."/>
            <person name="Flipphi M."/>
            <person name="Freyberg S."/>
            <person name="Gallo A."/>
            <person name="Gournas C."/>
            <person name="Habgood R."/>
            <person name="Hainaut M."/>
            <person name="Harispe M.L."/>
            <person name="Henrissat B."/>
            <person name="Hilden K.S."/>
            <person name="Hope R."/>
            <person name="Hossain A."/>
            <person name="Karabika E."/>
            <person name="Karaffa L."/>
            <person name="Karanyi Z."/>
            <person name="Krasevec N."/>
            <person name="Kuo A."/>
            <person name="Kusch H."/>
            <person name="LaButti K."/>
            <person name="Lagendijk E.L."/>
            <person name="Lapidus A."/>
            <person name="Levasseur A."/>
            <person name="Lindquist E."/>
            <person name="Lipzen A."/>
            <person name="Logrieco A.F."/>
            <person name="MacCabe A."/>
            <person name="Maekelae M.R."/>
            <person name="Malavazi I."/>
            <person name="Melin P."/>
            <person name="Meyer V."/>
            <person name="Mielnichuk N."/>
            <person name="Miskei M."/>
            <person name="Molnar A.P."/>
            <person name="Mule G."/>
            <person name="Ngan C.Y."/>
            <person name="Orejas M."/>
            <person name="Orosz E."/>
            <person name="Ouedraogo J.P."/>
            <person name="Overkamp K.M."/>
            <person name="Park H.-S."/>
            <person name="Perrone G."/>
            <person name="Piumi F."/>
            <person name="Punt P.J."/>
            <person name="Ram A.F."/>
            <person name="Ramon A."/>
            <person name="Rauscher S."/>
            <person name="Record E."/>
            <person name="Riano-Pachon D.M."/>
            <person name="Robert V."/>
            <person name="Roehrig J."/>
            <person name="Ruller R."/>
            <person name="Salamov A."/>
            <person name="Salih N.S."/>
            <person name="Samson R.A."/>
            <person name="Sandor E."/>
            <person name="Sanguinetti M."/>
            <person name="Schuetze T."/>
            <person name="Sepcic K."/>
            <person name="Shelest E."/>
            <person name="Sherlock G."/>
            <person name="Sophianopoulou V."/>
            <person name="Squina F.M."/>
            <person name="Sun H."/>
            <person name="Susca A."/>
            <person name="Todd R.B."/>
            <person name="Tsang A."/>
            <person name="Unkles S.E."/>
            <person name="van de Wiele N."/>
            <person name="van Rossen-Uffink D."/>
            <person name="Oliveira J.V."/>
            <person name="Vesth T.C."/>
            <person name="Visser J."/>
            <person name="Yu J.-H."/>
            <person name="Zhou M."/>
            <person name="Andersen M.R."/>
            <person name="Archer D.B."/>
            <person name="Baker S.E."/>
            <person name="Benoit I."/>
            <person name="Brakhage A.A."/>
            <person name="Braus G.H."/>
            <person name="Fischer R."/>
            <person name="Frisvad J.C."/>
            <person name="Goldman G.H."/>
            <person name="Houbraken J."/>
            <person name="Oakley B."/>
            <person name="Pocsi I."/>
            <person name="Scazzocchio C."/>
            <person name="Seiboth B."/>
            <person name="vanKuyk P.A."/>
            <person name="Wortman J."/>
            <person name="Dyer P.S."/>
            <person name="Grigoriev I.V."/>
        </authorList>
    </citation>
    <scope>NUCLEOTIDE SEQUENCE [LARGE SCALE GENOMIC DNA]</scope>
    <source>
        <strain evidence="8">ITEM 5010</strain>
    </source>
</reference>